<reference evidence="2" key="1">
    <citation type="submission" date="2023-01" db="EMBL/GenBank/DDBJ databases">
        <title>Key to firefly adult light organ development and bioluminescence: homeobox transcription factors regulate luciferase expression and transportation to peroxisome.</title>
        <authorList>
            <person name="Fu X."/>
        </authorList>
    </citation>
    <scope>NUCLEOTIDE SEQUENCE [LARGE SCALE GENOMIC DNA]</scope>
</reference>
<keyword evidence="2" id="KW-1185">Reference proteome</keyword>
<gene>
    <name evidence="1" type="ORF">RN001_001416</name>
</gene>
<evidence type="ECO:0000313" key="2">
    <source>
        <dbReference type="Proteomes" id="UP001353858"/>
    </source>
</evidence>
<dbReference type="Proteomes" id="UP001353858">
    <property type="component" value="Unassembled WGS sequence"/>
</dbReference>
<accession>A0AAN7PBJ7</accession>
<dbReference type="EMBL" id="JARPUR010000001">
    <property type="protein sequence ID" value="KAK4885145.1"/>
    <property type="molecule type" value="Genomic_DNA"/>
</dbReference>
<sequence>MSEYGVRFAKGFCLNKAQAVLENDDDLLQRTDDITIFPPDNDVVTDNDLGEEYVVNLDNLLASQLQAPAEIQVTQYENNNYSSDDEIPLSQQAAY</sequence>
<evidence type="ECO:0000313" key="1">
    <source>
        <dbReference type="EMBL" id="KAK4885145.1"/>
    </source>
</evidence>
<dbReference type="AlphaFoldDB" id="A0AAN7PBJ7"/>
<name>A0AAN7PBJ7_9COLE</name>
<proteinExistence type="predicted"/>
<protein>
    <submittedName>
        <fullName evidence="1">Uncharacterized protein</fullName>
    </submittedName>
</protein>
<organism evidence="1 2">
    <name type="scientific">Aquatica leii</name>
    <dbReference type="NCBI Taxonomy" id="1421715"/>
    <lineage>
        <taxon>Eukaryota</taxon>
        <taxon>Metazoa</taxon>
        <taxon>Ecdysozoa</taxon>
        <taxon>Arthropoda</taxon>
        <taxon>Hexapoda</taxon>
        <taxon>Insecta</taxon>
        <taxon>Pterygota</taxon>
        <taxon>Neoptera</taxon>
        <taxon>Endopterygota</taxon>
        <taxon>Coleoptera</taxon>
        <taxon>Polyphaga</taxon>
        <taxon>Elateriformia</taxon>
        <taxon>Elateroidea</taxon>
        <taxon>Lampyridae</taxon>
        <taxon>Luciolinae</taxon>
        <taxon>Aquatica</taxon>
    </lineage>
</organism>
<comment type="caution">
    <text evidence="1">The sequence shown here is derived from an EMBL/GenBank/DDBJ whole genome shotgun (WGS) entry which is preliminary data.</text>
</comment>